<name>A0A921UFC1_SORBI</name>
<dbReference type="AlphaFoldDB" id="A0A921UFC1"/>
<reference evidence="2" key="2">
    <citation type="submission" date="2020-10" db="EMBL/GenBank/DDBJ databases">
        <authorList>
            <person name="Cooper E.A."/>
            <person name="Brenton Z.W."/>
            <person name="Flinn B.S."/>
            <person name="Jenkins J."/>
            <person name="Shu S."/>
            <person name="Flowers D."/>
            <person name="Luo F."/>
            <person name="Wang Y."/>
            <person name="Xia P."/>
            <person name="Barry K."/>
            <person name="Daum C."/>
            <person name="Lipzen A."/>
            <person name="Yoshinaga Y."/>
            <person name="Schmutz J."/>
            <person name="Saski C."/>
            <person name="Vermerris W."/>
            <person name="Kresovich S."/>
        </authorList>
    </citation>
    <scope>NUCLEOTIDE SEQUENCE</scope>
</reference>
<proteinExistence type="predicted"/>
<gene>
    <name evidence="2" type="ORF">BDA96_05G050700</name>
</gene>
<sequence>MWSGMVGAPSGLVQRHRRRPPMGLGFRRVAAAASSRGACGAHRPEPCMGATRNPRPTRRARCRGSRPGLAGRAARGARPPPRWPGQRARGWGSRPPPCRPPDSTPGCHRVGSALKKCLKFDKELNKEVAIEAVDLEEA</sequence>
<evidence type="ECO:0000256" key="1">
    <source>
        <dbReference type="SAM" id="MobiDB-lite"/>
    </source>
</evidence>
<feature type="compositionally biased region" description="Basic residues" evidence="1">
    <location>
        <begin position="55"/>
        <end position="64"/>
    </location>
</feature>
<feature type="compositionally biased region" description="Low complexity" evidence="1">
    <location>
        <begin position="84"/>
        <end position="93"/>
    </location>
</feature>
<feature type="region of interest" description="Disordered" evidence="1">
    <location>
        <begin position="35"/>
        <end position="106"/>
    </location>
</feature>
<reference evidence="2" key="1">
    <citation type="journal article" date="2019" name="BMC Genomics">
        <title>A new reference genome for Sorghum bicolor reveals high levels of sequence similarity between sweet and grain genotypes: implications for the genetics of sugar metabolism.</title>
        <authorList>
            <person name="Cooper E.A."/>
            <person name="Brenton Z.W."/>
            <person name="Flinn B.S."/>
            <person name="Jenkins J."/>
            <person name="Shu S."/>
            <person name="Flowers D."/>
            <person name="Luo F."/>
            <person name="Wang Y."/>
            <person name="Xia P."/>
            <person name="Barry K."/>
            <person name="Daum C."/>
            <person name="Lipzen A."/>
            <person name="Yoshinaga Y."/>
            <person name="Schmutz J."/>
            <person name="Saski C."/>
            <person name="Vermerris W."/>
            <person name="Kresovich S."/>
        </authorList>
    </citation>
    <scope>NUCLEOTIDE SEQUENCE</scope>
</reference>
<evidence type="ECO:0000313" key="2">
    <source>
        <dbReference type="EMBL" id="KAG0528880.1"/>
    </source>
</evidence>
<dbReference type="Proteomes" id="UP000807115">
    <property type="component" value="Chromosome 5"/>
</dbReference>
<protein>
    <submittedName>
        <fullName evidence="2">Uncharacterized protein</fullName>
    </submittedName>
</protein>
<feature type="compositionally biased region" description="Pro residues" evidence="1">
    <location>
        <begin position="94"/>
        <end position="103"/>
    </location>
</feature>
<feature type="compositionally biased region" description="Low complexity" evidence="1">
    <location>
        <begin position="65"/>
        <end position="77"/>
    </location>
</feature>
<comment type="caution">
    <text evidence="2">The sequence shown here is derived from an EMBL/GenBank/DDBJ whole genome shotgun (WGS) entry which is preliminary data.</text>
</comment>
<evidence type="ECO:0000313" key="3">
    <source>
        <dbReference type="Proteomes" id="UP000807115"/>
    </source>
</evidence>
<feature type="region of interest" description="Disordered" evidence="1">
    <location>
        <begin position="1"/>
        <end position="21"/>
    </location>
</feature>
<dbReference type="EMBL" id="CM027684">
    <property type="protein sequence ID" value="KAG0528880.1"/>
    <property type="molecule type" value="Genomic_DNA"/>
</dbReference>
<accession>A0A921UFC1</accession>
<organism evidence="2 3">
    <name type="scientific">Sorghum bicolor</name>
    <name type="common">Sorghum</name>
    <name type="synonym">Sorghum vulgare</name>
    <dbReference type="NCBI Taxonomy" id="4558"/>
    <lineage>
        <taxon>Eukaryota</taxon>
        <taxon>Viridiplantae</taxon>
        <taxon>Streptophyta</taxon>
        <taxon>Embryophyta</taxon>
        <taxon>Tracheophyta</taxon>
        <taxon>Spermatophyta</taxon>
        <taxon>Magnoliopsida</taxon>
        <taxon>Liliopsida</taxon>
        <taxon>Poales</taxon>
        <taxon>Poaceae</taxon>
        <taxon>PACMAD clade</taxon>
        <taxon>Panicoideae</taxon>
        <taxon>Andropogonodae</taxon>
        <taxon>Andropogoneae</taxon>
        <taxon>Sorghinae</taxon>
        <taxon>Sorghum</taxon>
    </lineage>
</organism>